<dbReference type="Gene3D" id="3.40.50.300">
    <property type="entry name" value="P-loop containing nucleotide triphosphate hydrolases"/>
    <property type="match status" value="1"/>
</dbReference>
<evidence type="ECO:0000256" key="1">
    <source>
        <dbReference type="ARBA" id="ARBA00022737"/>
    </source>
</evidence>
<accession>A0A2H3TGI5</accession>
<evidence type="ECO:0000313" key="5">
    <source>
        <dbReference type="EMBL" id="SCO80853.1"/>
    </source>
</evidence>
<dbReference type="PANTHER" id="PTHR46082">
    <property type="entry name" value="ATP/GTP-BINDING PROTEIN-RELATED"/>
    <property type="match status" value="1"/>
</dbReference>
<feature type="domain" description="Nucleoside phosphorylase" evidence="3">
    <location>
        <begin position="65"/>
        <end position="310"/>
    </location>
</feature>
<feature type="repeat" description="ANK" evidence="2">
    <location>
        <begin position="1094"/>
        <end position="1126"/>
    </location>
</feature>
<feature type="repeat" description="ANK" evidence="2">
    <location>
        <begin position="961"/>
        <end position="993"/>
    </location>
</feature>
<dbReference type="VEuPathDB" id="FungiDB:HZS61_014655"/>
<gene>
    <name evidence="5" type="ORF">FRV6_05066</name>
</gene>
<dbReference type="SUPFAM" id="SSF52540">
    <property type="entry name" value="P-loop containing nucleoside triphosphate hydrolases"/>
    <property type="match status" value="1"/>
</dbReference>
<dbReference type="Pfam" id="PF24883">
    <property type="entry name" value="NPHP3_N"/>
    <property type="match status" value="1"/>
</dbReference>
<dbReference type="VEuPathDB" id="FungiDB:FOMG_02549"/>
<evidence type="ECO:0000259" key="3">
    <source>
        <dbReference type="Pfam" id="PF01048"/>
    </source>
</evidence>
<evidence type="ECO:0000313" key="6">
    <source>
        <dbReference type="Proteomes" id="UP000219369"/>
    </source>
</evidence>
<feature type="repeat" description="ANK" evidence="2">
    <location>
        <begin position="1233"/>
        <end position="1267"/>
    </location>
</feature>
<keyword evidence="2" id="KW-0040">ANK repeat</keyword>
<proteinExistence type="predicted"/>
<dbReference type="VEuPathDB" id="FungiDB:FOMG_17166"/>
<feature type="repeat" description="ANK" evidence="2">
    <location>
        <begin position="1127"/>
        <end position="1161"/>
    </location>
</feature>
<feature type="domain" description="Nephrocystin 3-like N-terminal" evidence="4">
    <location>
        <begin position="374"/>
        <end position="548"/>
    </location>
</feature>
<dbReference type="GO" id="GO:0009116">
    <property type="term" value="P:nucleoside metabolic process"/>
    <property type="evidence" value="ECO:0007669"/>
    <property type="project" value="InterPro"/>
</dbReference>
<dbReference type="VEuPathDB" id="FungiDB:FOC1_g10007452"/>
<dbReference type="InterPro" id="IPR000845">
    <property type="entry name" value="Nucleoside_phosphorylase_d"/>
</dbReference>
<dbReference type="InterPro" id="IPR002110">
    <property type="entry name" value="Ankyrin_rpt"/>
</dbReference>
<dbReference type="PROSITE" id="PS50088">
    <property type="entry name" value="ANK_REPEAT"/>
    <property type="match status" value="9"/>
</dbReference>
<dbReference type="PROSITE" id="PS50297">
    <property type="entry name" value="ANK_REP_REGION"/>
    <property type="match status" value="6"/>
</dbReference>
<dbReference type="Proteomes" id="UP000219369">
    <property type="component" value="Unassembled WGS sequence"/>
</dbReference>
<dbReference type="VEuPathDB" id="FungiDB:FOXG_04560"/>
<feature type="repeat" description="ANK" evidence="2">
    <location>
        <begin position="1199"/>
        <end position="1232"/>
    </location>
</feature>
<dbReference type="VEuPathDB" id="FungiDB:FOC4_g10001231"/>
<dbReference type="InterPro" id="IPR056884">
    <property type="entry name" value="NPHP3-like_N"/>
</dbReference>
<protein>
    <submittedName>
        <fullName evidence="5">Related to ankyrin 3</fullName>
    </submittedName>
</protein>
<feature type="repeat" description="ANK" evidence="2">
    <location>
        <begin position="1060"/>
        <end position="1093"/>
    </location>
</feature>
<dbReference type="OrthoDB" id="194358at2759"/>
<keyword evidence="1" id="KW-0677">Repeat</keyword>
<dbReference type="InterPro" id="IPR035994">
    <property type="entry name" value="Nucleoside_phosphorylase_sf"/>
</dbReference>
<dbReference type="Pfam" id="PF00023">
    <property type="entry name" value="Ank"/>
    <property type="match status" value="2"/>
</dbReference>
<dbReference type="InterPro" id="IPR027417">
    <property type="entry name" value="P-loop_NTPase"/>
</dbReference>
<dbReference type="VEuPathDB" id="FungiDB:FOIG_15278"/>
<dbReference type="Gene3D" id="1.25.40.20">
    <property type="entry name" value="Ankyrin repeat-containing domain"/>
    <property type="match status" value="3"/>
</dbReference>
<dbReference type="Pfam" id="PF12796">
    <property type="entry name" value="Ank_2"/>
    <property type="match status" value="3"/>
</dbReference>
<dbReference type="VEuPathDB" id="FungiDB:FOZG_15919"/>
<dbReference type="SMART" id="SM00248">
    <property type="entry name" value="ANK"/>
    <property type="match status" value="12"/>
</dbReference>
<evidence type="ECO:0000256" key="2">
    <source>
        <dbReference type="PROSITE-ProRule" id="PRU00023"/>
    </source>
</evidence>
<dbReference type="SUPFAM" id="SSF48403">
    <property type="entry name" value="Ankyrin repeat"/>
    <property type="match status" value="1"/>
</dbReference>
<dbReference type="PANTHER" id="PTHR46082:SF11">
    <property type="entry name" value="AAA+ ATPASE DOMAIN-CONTAINING PROTEIN-RELATED"/>
    <property type="match status" value="1"/>
</dbReference>
<dbReference type="InterPro" id="IPR036770">
    <property type="entry name" value="Ankyrin_rpt-contain_sf"/>
</dbReference>
<dbReference type="VEuPathDB" id="FungiDB:FOIG_11576"/>
<dbReference type="GO" id="GO:0003824">
    <property type="term" value="F:catalytic activity"/>
    <property type="evidence" value="ECO:0007669"/>
    <property type="project" value="InterPro"/>
</dbReference>
<feature type="repeat" description="ANK" evidence="2">
    <location>
        <begin position="993"/>
        <end position="1025"/>
    </location>
</feature>
<sequence>MERRRLSHTDDAALPYHAKRRRTGFQQIEDDSIHDRYTVAWICALYIEMAAARAMLDEEHVDCPRQANDMNSYVLGRIKNHNVVMACLPTDQYGTNNAASVLSNMRRTFPNIEIGLMVGIGGGVPLKADIRLGDIVVGVRVMQYDLGKTLSGGFQRMGVPKIPDSTIRTVISNLRSRHELSRSRVPSILREKMGSYTAYSRPSEPDRLFLASYYHSDPVSPCDECDSSKLETRKMRLSTDPAIHYGGIGSANTVMKDSNIRDQIARELDVLCFEMEAAGLMDIMPCLPIRGICDYSDSHKAKEWQRYAAATAAAYAYEFLEVWRGDPQKSYVGYIEAQNEYFVASEGHQEILKSLDFERIDARKLIIKAAHSKTCRWFLKHHDYLSWIDRQQTSQHHGFLWIIGKPGAGKSTIMKFIYLESKKKDRKHQSLTASFFFNARGEVLEKTVSGMYRSLLLQLFHGFPDLECVLDDPDLLPRNQSGCPPLNVLKDLLRATVAKLGQRPFRCFIDALDECDEQQVMDLVEYFEELAEQCTEDNINLRICFSSRHYPYIDIKFGIRIILEEQIGHGSDLESYIKTHLRIKDRSILAELQQKMLEKAAGVFLWVVLVVDILNKENRRGRLAMKRRLEQVPSGLSDLFKDLLKRDTTNMEGLQLSLLWILLSVRPLKPEEYYHAIWSGLHLEGLADLDMPDADTEDSKDCFARCVISSSKGLAEITKVKHPRVQFIHESVRDFLIKDKGLHKLWPELGPDWESVGHDRLKLCCYSYFQLVTKKLQIEDSYLVNENLLLETETYPFLEYASQSVLHHANFASNIDNQQSFLGNFPISVWKRVVNAFEKRKYQKYTPEARLLYILADKGHSSLIQTRLKSDANIYVPSEKDRYVYPLTAAMANGDKSSVIALLGLTSGLYDGIDITERLVPKKDVGVGIRTPLSWACENGYLGITRVLVERDAQPVNTGGGGHSPLLLASKNGHTDIVRWLFSRGTNIHERYKNESAIWLATSNGHAETVEFLVNVGADPNTRGDFGVETILFLAAKNCDEKLTKFLVERGANAKAKDGRRETPLHWAAKMKGSGATMEALLSHGAEIDARDDRGQTPLFGAVSWASIDEIGFLIGQGVDVTAQDQDDETCLHAAMRSGNATLDIVRLLLENGVRADARSESGRTCLHVFAREEVNPSTSDLIQLITSRGTDINANDNDGNTPLHLMTKYGNVKNLSTFADQPGLDLNARNRLGKTPLHVAAERTRSGTRILSILIKKGADINSLDNEAKTPLDVAKENGHKGAVRLLIENRGSEVLNDFLMRKSSLF</sequence>
<dbReference type="SUPFAM" id="SSF53167">
    <property type="entry name" value="Purine and uridine phosphorylases"/>
    <property type="match status" value="1"/>
</dbReference>
<dbReference type="VEuPathDB" id="FungiDB:HZS61_004858"/>
<feature type="repeat" description="ANK" evidence="2">
    <location>
        <begin position="1027"/>
        <end position="1059"/>
    </location>
</feature>
<organism evidence="5 6">
    <name type="scientific">Fusarium oxysporum</name>
    <name type="common">Fusarium vascular wilt</name>
    <dbReference type="NCBI Taxonomy" id="5507"/>
    <lineage>
        <taxon>Eukaryota</taxon>
        <taxon>Fungi</taxon>
        <taxon>Dikarya</taxon>
        <taxon>Ascomycota</taxon>
        <taxon>Pezizomycotina</taxon>
        <taxon>Sordariomycetes</taxon>
        <taxon>Hypocreomycetidae</taxon>
        <taxon>Hypocreales</taxon>
        <taxon>Nectriaceae</taxon>
        <taxon>Fusarium</taxon>
        <taxon>Fusarium oxysporum species complex</taxon>
    </lineage>
</organism>
<dbReference type="InterPro" id="IPR053137">
    <property type="entry name" value="NLR-like"/>
</dbReference>
<dbReference type="Pfam" id="PF01048">
    <property type="entry name" value="PNP_UDP_1"/>
    <property type="match status" value="1"/>
</dbReference>
<reference evidence="6" key="1">
    <citation type="submission" date="2016-09" db="EMBL/GenBank/DDBJ databases">
        <authorList>
            <person name="Guldener U."/>
        </authorList>
    </citation>
    <scope>NUCLEOTIDE SEQUENCE [LARGE SCALE GENOMIC DNA]</scope>
    <source>
        <strain evidence="6">V64-1</strain>
    </source>
</reference>
<evidence type="ECO:0000259" key="4">
    <source>
        <dbReference type="Pfam" id="PF24883"/>
    </source>
</evidence>
<feature type="repeat" description="ANK" evidence="2">
    <location>
        <begin position="1162"/>
        <end position="1198"/>
    </location>
</feature>
<name>A0A2H3TGI5_FUSOX</name>
<dbReference type="EMBL" id="FMJY01000003">
    <property type="protein sequence ID" value="SCO80853.1"/>
    <property type="molecule type" value="Genomic_DNA"/>
</dbReference>
<dbReference type="Gene3D" id="3.40.50.1580">
    <property type="entry name" value="Nucleoside phosphorylase domain"/>
    <property type="match status" value="1"/>
</dbReference>